<keyword evidence="3" id="KW-1185">Reference proteome</keyword>
<keyword evidence="1" id="KW-0472">Membrane</keyword>
<organism evidence="2 3">
    <name type="scientific">Glycocaulis albus</name>
    <dbReference type="NCBI Taxonomy" id="1382801"/>
    <lineage>
        <taxon>Bacteria</taxon>
        <taxon>Pseudomonadati</taxon>
        <taxon>Pseudomonadota</taxon>
        <taxon>Alphaproteobacteria</taxon>
        <taxon>Maricaulales</taxon>
        <taxon>Maricaulaceae</taxon>
        <taxon>Glycocaulis</taxon>
    </lineage>
</organism>
<evidence type="ECO:0000256" key="1">
    <source>
        <dbReference type="SAM" id="Phobius"/>
    </source>
</evidence>
<evidence type="ECO:0000313" key="2">
    <source>
        <dbReference type="EMBL" id="GGH01466.1"/>
    </source>
</evidence>
<gene>
    <name evidence="2" type="ORF">GCM10007420_16900</name>
</gene>
<dbReference type="EMBL" id="BMFS01000007">
    <property type="protein sequence ID" value="GGH01466.1"/>
    <property type="molecule type" value="Genomic_DNA"/>
</dbReference>
<keyword evidence="1" id="KW-1133">Transmembrane helix</keyword>
<name>A0ABQ1XRQ1_9PROT</name>
<proteinExistence type="predicted"/>
<evidence type="ECO:0000313" key="3">
    <source>
        <dbReference type="Proteomes" id="UP000648722"/>
    </source>
</evidence>
<reference evidence="3" key="1">
    <citation type="journal article" date="2019" name="Int. J. Syst. Evol. Microbiol.">
        <title>The Global Catalogue of Microorganisms (GCM) 10K type strain sequencing project: providing services to taxonomists for standard genome sequencing and annotation.</title>
        <authorList>
            <consortium name="The Broad Institute Genomics Platform"/>
            <consortium name="The Broad Institute Genome Sequencing Center for Infectious Disease"/>
            <person name="Wu L."/>
            <person name="Ma J."/>
        </authorList>
    </citation>
    <scope>NUCLEOTIDE SEQUENCE [LARGE SCALE GENOMIC DNA]</scope>
    <source>
        <strain evidence="3">CGMCC 1.12766</strain>
    </source>
</reference>
<keyword evidence="1" id="KW-0812">Transmembrane</keyword>
<dbReference type="Proteomes" id="UP000648722">
    <property type="component" value="Unassembled WGS sequence"/>
</dbReference>
<sequence length="81" mass="8836">MDLRPDDRAEKAANHGARDLLVALLGDAFGIGLLGLRGRGQGQRGRKRCGSDGRTFQNMFHRKGLLSCLVLEYAVTLPDRG</sequence>
<protein>
    <submittedName>
        <fullName evidence="2">Uncharacterized protein</fullName>
    </submittedName>
</protein>
<feature type="transmembrane region" description="Helical" evidence="1">
    <location>
        <begin position="20"/>
        <end position="38"/>
    </location>
</feature>
<accession>A0ABQ1XRQ1</accession>
<comment type="caution">
    <text evidence="2">The sequence shown here is derived from an EMBL/GenBank/DDBJ whole genome shotgun (WGS) entry which is preliminary data.</text>
</comment>